<dbReference type="Proteomes" id="UP000319578">
    <property type="component" value="Unassembled WGS sequence"/>
</dbReference>
<dbReference type="AlphaFoldDB" id="A0A0K9YXS0"/>
<dbReference type="Pfam" id="PF04542">
    <property type="entry name" value="Sigma70_r2"/>
    <property type="match status" value="1"/>
</dbReference>
<dbReference type="CDD" id="cd06171">
    <property type="entry name" value="Sigma70_r4"/>
    <property type="match status" value="1"/>
</dbReference>
<evidence type="ECO:0000256" key="3">
    <source>
        <dbReference type="ARBA" id="ARBA00023125"/>
    </source>
</evidence>
<keyword evidence="4" id="KW-0804">Transcription</keyword>
<dbReference type="EMBL" id="BJON01000013">
    <property type="protein sequence ID" value="GED69707.1"/>
    <property type="molecule type" value="Genomic_DNA"/>
</dbReference>
<dbReference type="GO" id="GO:0016987">
    <property type="term" value="F:sigma factor activity"/>
    <property type="evidence" value="ECO:0007669"/>
    <property type="project" value="UniProtKB-KW"/>
</dbReference>
<dbReference type="InterPro" id="IPR013325">
    <property type="entry name" value="RNA_pol_sigma_r2"/>
</dbReference>
<dbReference type="PANTHER" id="PTHR30385:SF4">
    <property type="entry name" value="RNA POLYMERASE SIGMA-E FACTOR"/>
    <property type="match status" value="1"/>
</dbReference>
<dbReference type="NCBIfam" id="TIGR02937">
    <property type="entry name" value="sigma70-ECF"/>
    <property type="match status" value="1"/>
</dbReference>
<name>A0A0K9YXS0_9BACL</name>
<feature type="domain" description="RNA polymerase sigma-70" evidence="5">
    <location>
        <begin position="221"/>
        <end position="247"/>
    </location>
</feature>
<organism evidence="7 8">
    <name type="scientific">Brevibacillus reuszeri</name>
    <dbReference type="NCBI Taxonomy" id="54915"/>
    <lineage>
        <taxon>Bacteria</taxon>
        <taxon>Bacillati</taxon>
        <taxon>Bacillota</taxon>
        <taxon>Bacilli</taxon>
        <taxon>Bacillales</taxon>
        <taxon>Paenibacillaceae</taxon>
        <taxon>Brevibacillus</taxon>
    </lineage>
</organism>
<dbReference type="PANTHER" id="PTHR30385">
    <property type="entry name" value="SIGMA FACTOR F FLAGELLAR"/>
    <property type="match status" value="1"/>
</dbReference>
<evidence type="ECO:0000256" key="2">
    <source>
        <dbReference type="ARBA" id="ARBA00023082"/>
    </source>
</evidence>
<dbReference type="EMBL" id="LGIQ01000005">
    <property type="protein sequence ID" value="KNB73483.1"/>
    <property type="molecule type" value="Genomic_DNA"/>
</dbReference>
<dbReference type="Proteomes" id="UP000036834">
    <property type="component" value="Unassembled WGS sequence"/>
</dbReference>
<dbReference type="Pfam" id="PF04545">
    <property type="entry name" value="Sigma70_r4"/>
    <property type="match status" value="1"/>
</dbReference>
<dbReference type="STRING" id="54915.ADS79_05915"/>
<evidence type="ECO:0000313" key="7">
    <source>
        <dbReference type="EMBL" id="KNB73483.1"/>
    </source>
</evidence>
<comment type="caution">
    <text evidence="7">The sequence shown here is derived from an EMBL/GenBank/DDBJ whole genome shotgun (WGS) entry which is preliminary data.</text>
</comment>
<dbReference type="SUPFAM" id="SSF88946">
    <property type="entry name" value="Sigma2 domain of RNA polymerase sigma factors"/>
    <property type="match status" value="1"/>
</dbReference>
<dbReference type="InterPro" id="IPR007624">
    <property type="entry name" value="RNA_pol_sigma70_r3"/>
</dbReference>
<sequence>MSPNQPPEALYKLYSKMKIYRETECEEAATELLMHYDQIVRMAAAKMSRNRPDLNEDLYQVGRISMLRLFKLYDVSLGIPFEGYAMKHLIGHMKNYLRDKSWYIQVPRKIKEKSSLVQRMIDELTVKLERSPKVEEIAGEVGLTVEETIEVLVGRDYYNYTSLDTQLSPEGESNATIADVIAIPADDYQLLEKQLDLSKALGCLKKEEQKVITLIYAEGQSQRQVAEQLGVSQMSVSRIQKRAIDKLKHALSE</sequence>
<evidence type="ECO:0000259" key="5">
    <source>
        <dbReference type="PROSITE" id="PS00716"/>
    </source>
</evidence>
<reference evidence="6 9" key="3">
    <citation type="submission" date="2019-06" db="EMBL/GenBank/DDBJ databases">
        <title>Whole genome shotgun sequence of Brevibacillus reuszeri NBRC 15719.</title>
        <authorList>
            <person name="Hosoyama A."/>
            <person name="Uohara A."/>
            <person name="Ohji S."/>
            <person name="Ichikawa N."/>
        </authorList>
    </citation>
    <scope>NUCLEOTIDE SEQUENCE [LARGE SCALE GENOMIC DNA]</scope>
    <source>
        <strain evidence="6 9">NBRC 15719</strain>
    </source>
</reference>
<evidence type="ECO:0000313" key="6">
    <source>
        <dbReference type="EMBL" id="GED69707.1"/>
    </source>
</evidence>
<proteinExistence type="predicted"/>
<dbReference type="InterPro" id="IPR013324">
    <property type="entry name" value="RNA_pol_sigma_r3/r4-like"/>
</dbReference>
<dbReference type="PRINTS" id="PR00046">
    <property type="entry name" value="SIGMA70FCT"/>
</dbReference>
<keyword evidence="9" id="KW-1185">Reference proteome</keyword>
<evidence type="ECO:0000256" key="4">
    <source>
        <dbReference type="ARBA" id="ARBA00023163"/>
    </source>
</evidence>
<protein>
    <submittedName>
        <fullName evidence="6">RNA polymerase sigma-B factor</fullName>
    </submittedName>
    <submittedName>
        <fullName evidence="7">RNA polymerase sigma70</fullName>
    </submittedName>
</protein>
<dbReference type="Gene3D" id="1.10.1740.10">
    <property type="match status" value="1"/>
</dbReference>
<dbReference type="Gene3D" id="1.20.140.160">
    <property type="match status" value="1"/>
</dbReference>
<dbReference type="GO" id="GO:0003677">
    <property type="term" value="F:DNA binding"/>
    <property type="evidence" value="ECO:0007669"/>
    <property type="project" value="UniProtKB-KW"/>
</dbReference>
<dbReference type="SUPFAM" id="SSF88659">
    <property type="entry name" value="Sigma3 and sigma4 domains of RNA polymerase sigma factors"/>
    <property type="match status" value="2"/>
</dbReference>
<keyword evidence="1" id="KW-0805">Transcription regulation</keyword>
<dbReference type="Pfam" id="PF04539">
    <property type="entry name" value="Sigma70_r3"/>
    <property type="match status" value="1"/>
</dbReference>
<dbReference type="PATRIC" id="fig|54915.3.peg.6601"/>
<evidence type="ECO:0000313" key="9">
    <source>
        <dbReference type="Proteomes" id="UP000319578"/>
    </source>
</evidence>
<reference evidence="7" key="2">
    <citation type="submission" date="2015-07" db="EMBL/GenBank/DDBJ databases">
        <title>MeaNS - Measles Nucleotide Surveillance Program.</title>
        <authorList>
            <person name="Tran T."/>
            <person name="Druce J."/>
        </authorList>
    </citation>
    <scope>NUCLEOTIDE SEQUENCE</scope>
    <source>
        <strain evidence="7">DSM 9887</strain>
    </source>
</reference>
<reference evidence="8" key="1">
    <citation type="submission" date="2015-07" db="EMBL/GenBank/DDBJ databases">
        <title>Genome sequencing project for genomic taxonomy and phylogenomics of Bacillus-like bacteria.</title>
        <authorList>
            <person name="Liu B."/>
            <person name="Wang J."/>
            <person name="Zhu Y."/>
            <person name="Liu G."/>
            <person name="Chen Q."/>
            <person name="Chen Z."/>
            <person name="Lan J."/>
            <person name="Che J."/>
            <person name="Ge C."/>
            <person name="Shi H."/>
            <person name="Pan Z."/>
            <person name="Liu X."/>
        </authorList>
    </citation>
    <scope>NUCLEOTIDE SEQUENCE [LARGE SCALE GENOMIC DNA]</scope>
    <source>
        <strain evidence="8">DSM 9887</strain>
    </source>
</reference>
<evidence type="ECO:0000313" key="8">
    <source>
        <dbReference type="Proteomes" id="UP000036834"/>
    </source>
</evidence>
<gene>
    <name evidence="6" type="primary">sigB_1</name>
    <name evidence="7" type="ORF">ADS79_05915</name>
    <name evidence="6" type="ORF">BRE01_34090</name>
</gene>
<evidence type="ECO:0000256" key="1">
    <source>
        <dbReference type="ARBA" id="ARBA00023015"/>
    </source>
</evidence>
<dbReference type="RefSeq" id="WP_049737485.1">
    <property type="nucleotide sequence ID" value="NZ_BJON01000013.1"/>
</dbReference>
<dbReference type="InterPro" id="IPR000943">
    <property type="entry name" value="RNA_pol_sigma70"/>
</dbReference>
<dbReference type="PROSITE" id="PS00716">
    <property type="entry name" value="SIGMA70_2"/>
    <property type="match status" value="1"/>
</dbReference>
<keyword evidence="3" id="KW-0238">DNA-binding</keyword>
<keyword evidence="2" id="KW-0731">Sigma factor</keyword>
<dbReference type="InterPro" id="IPR007627">
    <property type="entry name" value="RNA_pol_sigma70_r2"/>
</dbReference>
<dbReference type="GO" id="GO:0006352">
    <property type="term" value="P:DNA-templated transcription initiation"/>
    <property type="evidence" value="ECO:0007669"/>
    <property type="project" value="InterPro"/>
</dbReference>
<dbReference type="OrthoDB" id="9809557at2"/>
<dbReference type="InterPro" id="IPR014284">
    <property type="entry name" value="RNA_pol_sigma-70_dom"/>
</dbReference>
<dbReference type="InterPro" id="IPR007630">
    <property type="entry name" value="RNA_pol_sigma70_r4"/>
</dbReference>
<accession>A0A0K9YXS0</accession>